<proteinExistence type="predicted"/>
<keyword evidence="3" id="KW-1185">Reference proteome</keyword>
<dbReference type="InterPro" id="IPR011990">
    <property type="entry name" value="TPR-like_helical_dom_sf"/>
</dbReference>
<feature type="compositionally biased region" description="Low complexity" evidence="1">
    <location>
        <begin position="613"/>
        <end position="626"/>
    </location>
</feature>
<feature type="compositionally biased region" description="Basic and acidic residues" evidence="1">
    <location>
        <begin position="164"/>
        <end position="179"/>
    </location>
</feature>
<feature type="compositionally biased region" description="Basic residues" evidence="1">
    <location>
        <begin position="842"/>
        <end position="855"/>
    </location>
</feature>
<feature type="region of interest" description="Disordered" evidence="1">
    <location>
        <begin position="1"/>
        <end position="36"/>
    </location>
</feature>
<feature type="compositionally biased region" description="Polar residues" evidence="1">
    <location>
        <begin position="109"/>
        <end position="125"/>
    </location>
</feature>
<feature type="compositionally biased region" description="Polar residues" evidence="1">
    <location>
        <begin position="235"/>
        <end position="258"/>
    </location>
</feature>
<feature type="compositionally biased region" description="Polar residues" evidence="1">
    <location>
        <begin position="213"/>
        <end position="224"/>
    </location>
</feature>
<feature type="region of interest" description="Disordered" evidence="1">
    <location>
        <begin position="57"/>
        <end position="482"/>
    </location>
</feature>
<dbReference type="PANTHER" id="PTHR43628:SF11">
    <property type="entry name" value="PROTEIN DSF2"/>
    <property type="match status" value="1"/>
</dbReference>
<dbReference type="InterPro" id="IPR006597">
    <property type="entry name" value="Sel1-like"/>
</dbReference>
<dbReference type="InterPro" id="IPR052945">
    <property type="entry name" value="Mitotic_Regulator"/>
</dbReference>
<evidence type="ECO:0000256" key="1">
    <source>
        <dbReference type="SAM" id="MobiDB-lite"/>
    </source>
</evidence>
<dbReference type="Gene3D" id="1.25.40.10">
    <property type="entry name" value="Tetratricopeptide repeat domain"/>
    <property type="match status" value="1"/>
</dbReference>
<evidence type="ECO:0000313" key="2">
    <source>
        <dbReference type="EMBL" id="CAK7237009.1"/>
    </source>
</evidence>
<feature type="region of interest" description="Disordered" evidence="1">
    <location>
        <begin position="495"/>
        <end position="552"/>
    </location>
</feature>
<dbReference type="EMBL" id="CAWUHB010000131">
    <property type="protein sequence ID" value="CAK7237009.1"/>
    <property type="molecule type" value="Genomic_DNA"/>
</dbReference>
<feature type="compositionally biased region" description="Polar residues" evidence="1">
    <location>
        <begin position="282"/>
        <end position="311"/>
    </location>
</feature>
<reference evidence="2 3" key="1">
    <citation type="submission" date="2024-01" db="EMBL/GenBank/DDBJ databases">
        <authorList>
            <person name="Allen C."/>
            <person name="Tagirdzhanova G."/>
        </authorList>
    </citation>
    <scope>NUCLEOTIDE SEQUENCE [LARGE SCALE GENOMIC DNA]</scope>
</reference>
<dbReference type="SMART" id="SM00671">
    <property type="entry name" value="SEL1"/>
    <property type="match status" value="3"/>
</dbReference>
<feature type="compositionally biased region" description="Low complexity" evidence="1">
    <location>
        <begin position="381"/>
        <end position="390"/>
    </location>
</feature>
<feature type="region of interest" description="Disordered" evidence="1">
    <location>
        <begin position="564"/>
        <end position="628"/>
    </location>
</feature>
<feature type="compositionally biased region" description="Low complexity" evidence="1">
    <location>
        <begin position="432"/>
        <end position="443"/>
    </location>
</feature>
<name>A0ABP0CXY8_9PEZI</name>
<accession>A0ABP0CXY8</accession>
<evidence type="ECO:0000313" key="3">
    <source>
        <dbReference type="Proteomes" id="UP001642405"/>
    </source>
</evidence>
<dbReference type="Pfam" id="PF08238">
    <property type="entry name" value="Sel1"/>
    <property type="match status" value="3"/>
</dbReference>
<dbReference type="PANTHER" id="PTHR43628">
    <property type="entry name" value="ACTIVATOR OF C KINASE PROTEIN 1-RELATED"/>
    <property type="match status" value="1"/>
</dbReference>
<dbReference type="Proteomes" id="UP001642405">
    <property type="component" value="Unassembled WGS sequence"/>
</dbReference>
<evidence type="ECO:0008006" key="4">
    <source>
        <dbReference type="Google" id="ProtNLM"/>
    </source>
</evidence>
<feature type="compositionally biased region" description="Low complexity" evidence="1">
    <location>
        <begin position="542"/>
        <end position="552"/>
    </location>
</feature>
<organism evidence="2 3">
    <name type="scientific">Sporothrix curviconia</name>
    <dbReference type="NCBI Taxonomy" id="1260050"/>
    <lineage>
        <taxon>Eukaryota</taxon>
        <taxon>Fungi</taxon>
        <taxon>Dikarya</taxon>
        <taxon>Ascomycota</taxon>
        <taxon>Pezizomycotina</taxon>
        <taxon>Sordariomycetes</taxon>
        <taxon>Sordariomycetidae</taxon>
        <taxon>Ophiostomatales</taxon>
        <taxon>Ophiostomataceae</taxon>
        <taxon>Sporothrix</taxon>
    </lineage>
</organism>
<sequence length="855" mass="92658">MSAPRPNFIDLRSQSQASVSRPLKSPRMHVAGDVPPELSPLDAFALQSRMLAKQLEESAKADKRVSRLPPLTTSSPLVLQGRSDYFRSLSYDSYSDNDNGGDSSNNLNQPQSSVSSQPITPTGFGSTPEVEEPAVRPRSMHPRMSRIPATPDEEAGPPPVPAYARERERLMRARSRIDFDELEEEQQGQEQEPSLFGARRERSPSPLADDAFETQQHAESTPSPVESEATPGVTVAQQPSQILQPFAEQTQRSASSQDLRLRQLTPEPPQAAQPKSKHNLPPLQQTLPYHQMQTAQPSPYTPSGLNPFTQSPEKHPALRSPYDPSFGGLAPPRSLFPKRSSSILSSSLETTDEDGPGAAMSSSFHSLGGAPRKLSGGSGMSGMISPGYGSFHRSPSFGSDMSAPLPRPSFNFSRPLSRVGTPGLESPARQASSDSHTSYSQSSLVLADDSANTPVSMHSEGFPDPSLSSLAAQEGANPGTSASYIYSRFTLPRGKVLQRSSSQVPDNTMPPSMMLEQSMAPPNSMHTLPLGGQAPPSPPTRPSSSSGGSFARPSLERTKLSIEVLAPTSQPSPNPSRPSTEGGRSFEETRGRTLVSNVHEQPPSRGRTPMSVTTTNTGGTTDSNSTIKPKSMHSLVSAADIPADEHVDKAIALHEQGQLNESTYHLRHAARQGHPTGMLLYALACRHGWGMRASPREGAEWLRKAADCASIEIADDEALMKEGKNVNPLERKTRKAQFALSIYELGVSYMNGWGIEQDKALALRCFEIAGSWGDVDALAEAGFCYAQGIGCKKNLKKSSKFYREAEAKGMSMVGNSWIHKSKYKDDKESMKSPKLKEDKARSKSRSRKIFGIKHN</sequence>
<feature type="compositionally biased region" description="Basic and acidic residues" evidence="1">
    <location>
        <begin position="823"/>
        <end position="841"/>
    </location>
</feature>
<feature type="compositionally biased region" description="Polar residues" evidence="1">
    <location>
        <begin position="498"/>
        <end position="510"/>
    </location>
</feature>
<protein>
    <recommendedName>
        <fullName evidence="4">Cell cycle inhibitor protein</fullName>
    </recommendedName>
</protein>
<dbReference type="SUPFAM" id="SSF81901">
    <property type="entry name" value="HCP-like"/>
    <property type="match status" value="1"/>
</dbReference>
<feature type="compositionally biased region" description="Low complexity" evidence="1">
    <location>
        <begin position="68"/>
        <end position="77"/>
    </location>
</feature>
<feature type="region of interest" description="Disordered" evidence="1">
    <location>
        <begin position="823"/>
        <end position="855"/>
    </location>
</feature>
<feature type="compositionally biased region" description="Low complexity" evidence="1">
    <location>
        <begin position="88"/>
        <end position="108"/>
    </location>
</feature>
<comment type="caution">
    <text evidence="2">The sequence shown here is derived from an EMBL/GenBank/DDBJ whole genome shotgun (WGS) entry which is preliminary data.</text>
</comment>
<gene>
    <name evidence="2" type="ORF">SCUCBS95973_009802</name>
</gene>